<feature type="compositionally biased region" description="Polar residues" evidence="6">
    <location>
        <begin position="2782"/>
        <end position="2802"/>
    </location>
</feature>
<keyword evidence="3 5" id="KW-1015">Disulfide bond</keyword>
<feature type="domain" description="EGF-like" evidence="9">
    <location>
        <begin position="1481"/>
        <end position="1517"/>
    </location>
</feature>
<dbReference type="Proteomes" id="UP000789390">
    <property type="component" value="Unassembled WGS sequence"/>
</dbReference>
<feature type="compositionally biased region" description="Low complexity" evidence="6">
    <location>
        <begin position="2363"/>
        <end position="2372"/>
    </location>
</feature>
<evidence type="ECO:0000256" key="4">
    <source>
        <dbReference type="PROSITE-ProRule" id="PRU00059"/>
    </source>
</evidence>
<dbReference type="InterPro" id="IPR035914">
    <property type="entry name" value="Sperma_CUB_dom_sf"/>
</dbReference>
<organism evidence="11 12">
    <name type="scientific">Daphnia galeata</name>
    <dbReference type="NCBI Taxonomy" id="27404"/>
    <lineage>
        <taxon>Eukaryota</taxon>
        <taxon>Metazoa</taxon>
        <taxon>Ecdysozoa</taxon>
        <taxon>Arthropoda</taxon>
        <taxon>Crustacea</taxon>
        <taxon>Branchiopoda</taxon>
        <taxon>Diplostraca</taxon>
        <taxon>Cladocera</taxon>
        <taxon>Anomopoda</taxon>
        <taxon>Daphniidae</taxon>
        <taxon>Daphnia</taxon>
    </lineage>
</organism>
<dbReference type="SMART" id="SM00034">
    <property type="entry name" value="CLECT"/>
    <property type="match status" value="2"/>
</dbReference>
<dbReference type="GO" id="GO:0005509">
    <property type="term" value="F:calcium ion binding"/>
    <property type="evidence" value="ECO:0007669"/>
    <property type="project" value="InterPro"/>
</dbReference>
<feature type="region of interest" description="Disordered" evidence="6">
    <location>
        <begin position="1681"/>
        <end position="1707"/>
    </location>
</feature>
<dbReference type="InterPro" id="IPR016186">
    <property type="entry name" value="C-type_lectin-like/link_sf"/>
</dbReference>
<feature type="domain" description="EGF-like" evidence="9">
    <location>
        <begin position="1443"/>
        <end position="1479"/>
    </location>
</feature>
<evidence type="ECO:0000259" key="10">
    <source>
        <dbReference type="PROSITE" id="PS50041"/>
    </source>
</evidence>
<dbReference type="OrthoDB" id="418245at2759"/>
<name>A0A8J2RGX8_9CRUS</name>
<dbReference type="SMART" id="SM00181">
    <property type="entry name" value="EGF"/>
    <property type="match status" value="3"/>
</dbReference>
<feature type="region of interest" description="Disordered" evidence="6">
    <location>
        <begin position="1799"/>
        <end position="1862"/>
    </location>
</feature>
<dbReference type="CDD" id="cd00041">
    <property type="entry name" value="CUB"/>
    <property type="match status" value="3"/>
</dbReference>
<feature type="region of interest" description="Disordered" evidence="6">
    <location>
        <begin position="2655"/>
        <end position="2675"/>
    </location>
</feature>
<dbReference type="GO" id="GO:0005615">
    <property type="term" value="C:extracellular space"/>
    <property type="evidence" value="ECO:0007669"/>
    <property type="project" value="TreeGrafter"/>
</dbReference>
<dbReference type="Pfam" id="PF00431">
    <property type="entry name" value="CUB"/>
    <property type="match status" value="3"/>
</dbReference>
<comment type="caution">
    <text evidence="5">Lacks conserved residue(s) required for the propagation of feature annotation.</text>
</comment>
<dbReference type="SMART" id="SM00042">
    <property type="entry name" value="CUB"/>
    <property type="match status" value="3"/>
</dbReference>
<feature type="compositionally biased region" description="Polar residues" evidence="6">
    <location>
        <begin position="1921"/>
        <end position="1934"/>
    </location>
</feature>
<feature type="compositionally biased region" description="Low complexity" evidence="6">
    <location>
        <begin position="2655"/>
        <end position="2666"/>
    </location>
</feature>
<feature type="compositionally biased region" description="Acidic residues" evidence="6">
    <location>
        <begin position="2806"/>
        <end position="2817"/>
    </location>
</feature>
<dbReference type="InterPro" id="IPR016187">
    <property type="entry name" value="CTDL_fold"/>
</dbReference>
<feature type="compositionally biased region" description="Basic residues" evidence="6">
    <location>
        <begin position="2585"/>
        <end position="2599"/>
    </location>
</feature>
<evidence type="ECO:0000256" key="7">
    <source>
        <dbReference type="SAM" id="Phobius"/>
    </source>
</evidence>
<feature type="disulfide bond" evidence="5">
    <location>
        <begin position="1469"/>
        <end position="1478"/>
    </location>
</feature>
<dbReference type="PROSITE" id="PS50041">
    <property type="entry name" value="C_TYPE_LECTIN_2"/>
    <property type="match status" value="1"/>
</dbReference>
<dbReference type="CDD" id="cd00053">
    <property type="entry name" value="EGF"/>
    <property type="match status" value="1"/>
</dbReference>
<gene>
    <name evidence="11" type="ORF">DGAL_LOCUS1206</name>
</gene>
<dbReference type="InterPro" id="IPR001304">
    <property type="entry name" value="C-type_lectin-like"/>
</dbReference>
<keyword evidence="1" id="KW-0645">Protease</keyword>
<feature type="domain" description="CUB" evidence="8">
    <location>
        <begin position="1096"/>
        <end position="1213"/>
    </location>
</feature>
<feature type="domain" description="CUB" evidence="8">
    <location>
        <begin position="737"/>
        <end position="865"/>
    </location>
</feature>
<dbReference type="PROSITE" id="PS00022">
    <property type="entry name" value="EGF_1"/>
    <property type="match status" value="2"/>
</dbReference>
<evidence type="ECO:0000259" key="9">
    <source>
        <dbReference type="PROSITE" id="PS50026"/>
    </source>
</evidence>
<evidence type="ECO:0008006" key="13">
    <source>
        <dbReference type="Google" id="ProtNLM"/>
    </source>
</evidence>
<evidence type="ECO:0000256" key="6">
    <source>
        <dbReference type="SAM" id="MobiDB-lite"/>
    </source>
</evidence>
<feature type="compositionally biased region" description="Basic and acidic residues" evidence="6">
    <location>
        <begin position="1811"/>
        <end position="1820"/>
    </location>
</feature>
<feature type="compositionally biased region" description="Low complexity" evidence="6">
    <location>
        <begin position="2041"/>
        <end position="2052"/>
    </location>
</feature>
<dbReference type="GO" id="GO:0004252">
    <property type="term" value="F:serine-type endopeptidase activity"/>
    <property type="evidence" value="ECO:0007669"/>
    <property type="project" value="TreeGrafter"/>
</dbReference>
<feature type="region of interest" description="Disordered" evidence="6">
    <location>
        <begin position="1879"/>
        <end position="1907"/>
    </location>
</feature>
<comment type="caution">
    <text evidence="11">The sequence shown here is derived from an EMBL/GenBank/DDBJ whole genome shotgun (WGS) entry which is preliminary data.</text>
</comment>
<evidence type="ECO:0000259" key="8">
    <source>
        <dbReference type="PROSITE" id="PS01180"/>
    </source>
</evidence>
<feature type="region of interest" description="Disordered" evidence="6">
    <location>
        <begin position="2782"/>
        <end position="2817"/>
    </location>
</feature>
<feature type="compositionally biased region" description="Basic and acidic residues" evidence="6">
    <location>
        <begin position="1698"/>
        <end position="1707"/>
    </location>
</feature>
<feature type="transmembrane region" description="Helical" evidence="7">
    <location>
        <begin position="21"/>
        <end position="42"/>
    </location>
</feature>
<dbReference type="PROSITE" id="PS50026">
    <property type="entry name" value="EGF_3"/>
    <property type="match status" value="3"/>
</dbReference>
<protein>
    <recommendedName>
        <fullName evidence="13">Cubilin</fullName>
    </recommendedName>
</protein>
<keyword evidence="7" id="KW-0812">Transmembrane</keyword>
<dbReference type="SUPFAM" id="SSF56436">
    <property type="entry name" value="C-type lectin-like"/>
    <property type="match status" value="2"/>
</dbReference>
<keyword evidence="5" id="KW-0245">EGF-like domain</keyword>
<dbReference type="CDD" id="cd00037">
    <property type="entry name" value="CLECT"/>
    <property type="match status" value="2"/>
</dbReference>
<feature type="region of interest" description="Disordered" evidence="6">
    <location>
        <begin position="2363"/>
        <end position="2386"/>
    </location>
</feature>
<feature type="compositionally biased region" description="Polar residues" evidence="6">
    <location>
        <begin position="2115"/>
        <end position="2127"/>
    </location>
</feature>
<evidence type="ECO:0000256" key="2">
    <source>
        <dbReference type="ARBA" id="ARBA00022801"/>
    </source>
</evidence>
<feature type="domain" description="CUB" evidence="8">
    <location>
        <begin position="962"/>
        <end position="1091"/>
    </location>
</feature>
<accession>A0A8J2RGX8</accession>
<feature type="compositionally biased region" description="Low complexity" evidence="6">
    <location>
        <begin position="1838"/>
        <end position="1853"/>
    </location>
</feature>
<feature type="compositionally biased region" description="Low complexity" evidence="6">
    <location>
        <begin position="1939"/>
        <end position="1953"/>
    </location>
</feature>
<dbReference type="SUPFAM" id="SSF49854">
    <property type="entry name" value="Spermadhesin, CUB domain"/>
    <property type="match status" value="3"/>
</dbReference>
<dbReference type="InterPro" id="IPR000859">
    <property type="entry name" value="CUB_dom"/>
</dbReference>
<evidence type="ECO:0000256" key="1">
    <source>
        <dbReference type="ARBA" id="ARBA00022670"/>
    </source>
</evidence>
<dbReference type="Gene3D" id="2.60.120.290">
    <property type="entry name" value="Spermadhesin, CUB domain"/>
    <property type="match status" value="3"/>
</dbReference>
<dbReference type="PANTHER" id="PTHR24255">
    <property type="entry name" value="COMPLEMENT COMPONENT 1, S SUBCOMPONENT-RELATED"/>
    <property type="match status" value="1"/>
</dbReference>
<feature type="region of interest" description="Disordered" evidence="6">
    <location>
        <begin position="1921"/>
        <end position="1954"/>
    </location>
</feature>
<feature type="disulfide bond" evidence="5">
    <location>
        <begin position="1507"/>
        <end position="1516"/>
    </location>
</feature>
<feature type="region of interest" description="Disordered" evidence="6">
    <location>
        <begin position="2115"/>
        <end position="2134"/>
    </location>
</feature>
<feature type="disulfide bond" evidence="4">
    <location>
        <begin position="1096"/>
        <end position="1123"/>
    </location>
</feature>
<reference evidence="11" key="1">
    <citation type="submission" date="2021-11" db="EMBL/GenBank/DDBJ databases">
        <authorList>
            <person name="Schell T."/>
        </authorList>
    </citation>
    <scope>NUCLEOTIDE SEQUENCE</scope>
    <source>
        <strain evidence="11">M5</strain>
    </source>
</reference>
<dbReference type="InterPro" id="IPR000742">
    <property type="entry name" value="EGF"/>
</dbReference>
<dbReference type="PROSITE" id="PS01186">
    <property type="entry name" value="EGF_2"/>
    <property type="match status" value="1"/>
</dbReference>
<dbReference type="InterPro" id="IPR001881">
    <property type="entry name" value="EGF-like_Ca-bd_dom"/>
</dbReference>
<evidence type="ECO:0000313" key="12">
    <source>
        <dbReference type="Proteomes" id="UP000789390"/>
    </source>
</evidence>
<dbReference type="Gene3D" id="3.10.100.10">
    <property type="entry name" value="Mannose-Binding Protein A, subunit A"/>
    <property type="match status" value="1"/>
</dbReference>
<feature type="domain" description="C-type lectin" evidence="10">
    <location>
        <begin position="574"/>
        <end position="718"/>
    </location>
</feature>
<dbReference type="SUPFAM" id="SSF57196">
    <property type="entry name" value="EGF/Laminin"/>
    <property type="match status" value="2"/>
</dbReference>
<dbReference type="CDD" id="cd00054">
    <property type="entry name" value="EGF_CA"/>
    <property type="match status" value="1"/>
</dbReference>
<dbReference type="GO" id="GO:0006508">
    <property type="term" value="P:proteolysis"/>
    <property type="evidence" value="ECO:0007669"/>
    <property type="project" value="UniProtKB-KW"/>
</dbReference>
<proteinExistence type="predicted"/>
<keyword evidence="12" id="KW-1185">Reference proteome</keyword>
<evidence type="ECO:0000256" key="3">
    <source>
        <dbReference type="ARBA" id="ARBA00023157"/>
    </source>
</evidence>
<dbReference type="EMBL" id="CAKKLH010000013">
    <property type="protein sequence ID" value="CAH0099097.1"/>
    <property type="molecule type" value="Genomic_DNA"/>
</dbReference>
<feature type="region of interest" description="Disordered" evidence="6">
    <location>
        <begin position="2012"/>
        <end position="2052"/>
    </location>
</feature>
<keyword evidence="7" id="KW-0472">Membrane</keyword>
<feature type="compositionally biased region" description="Low complexity" evidence="6">
    <location>
        <begin position="1896"/>
        <end position="1907"/>
    </location>
</feature>
<sequence length="2817" mass="316232">MFNHSTTFRIQTTMDSLRRQVEWLILLLLSTVIIAVTTSAVVDNATVSLFETNFRVDDALALNAKQTENQHSGKFQNLETTTTNVFNDFCRFHGNLLDSSFTSSHSQMDKNGNNIDVLHEIFDSSFGLVPYVSYRIQVTYEEEGGYIYALHSNLGKLTSSPLQANLFCGSLNESSRHQLLQLTSMPTNLSWTIKSTPEVKTHLILRLLTYSAETHQVISLASVNYTIIPGCYLKLHSTRGVVSSSHLPPQFESIASRQEHLMSPPLGCSLLLKIPSGSSFEFTLRKLKLLRPHSRECHEDSQLQLEKSNTWDPHTITDTKHINSFPRPTWSNLVENHHWQVVRTFCGKIQDYSKSLRTWHTFEPWVMIRYRSSQRGHHHTHSNNGISNSFFVFKFNVLGPCFNVLLTERSKTIELSELDFSASVPECTFRIHVPYGYRIHLSAHFYNDNGRVSYENEQKDHAEVTDNEMEDNSVLLRSGRCQMTVQAEDITGHQTRCLNNRHTSASFSSQANFLKFQAMVLQDISQGEQEFKHFNNSSNREARIQGSSVRLRIRYTSEADPRLTNGCGEGVLVDESTCIWLHPEPLTWHEAEAKCNQLAPNGHLVAITNSEIQQVVDALITNSADYETEKSYWIGGSDQKQETIFEWSSGATFSYSKWFSGWPVYQLYNAQPSDDGISNQDCVEIRQSFGQPSESEALASAFYWNDRDCSVANPFVCQKSRNDGSVGIVDFKDTLNCNRTEELNRLRTWTLVQSPFFPRPYPNGIICIVDLSAPLGFKIVLNFEFFDLEEEEDCNYDVLDLQNLDELSISDEHKDASSTPWRRCGNWNSRLKLLQWKSKGNQARIKFTSDSSYSTNGFQLKARIEREISWLEANRMCKSVQAELVLLDSSSDEIHFLIDQINSDEQLNNTAFYWIGQTNRFQLSIPQSEVAIQKCPAIHVLPSIVNSSQNLEPCGSPGGYVCEKTTKSNRGVARNSSIESQEGEVKSPNYPAPYGENNHFLLHIKAPNSSSNSERLVVRFKQIDIEFQENCLYDYIGLQSQENGPMQKICGHYTTNLERLDYVSETAEVWITFHSDFSISGDGFHAIWSTISLAGCPQKTITDPQGELFSPHYPFFLLPNLNCTYHIVAPGTRVWIKFNVFDIDFNKGRQQLPCRDEHVRLDWSPSNFVVLCGSHNLSRDSLQWISDGNQLNVNLISRKGKQGRGFHASYKFSMANKSNLFQSARELTETRVSFLVPVPTILIDTLFVDTEEELELIPFNYPYPTPNQLLQRIILVTHHGSYLRHKAASWLKPCDYSSFRPSSTGMVVLRDVYNNNTEIKLCYRNETMVATEELEPIIYDSLFHTLTIEYTHVGINGPGVLGRVKALLDPNYAEKVSFMPDDSPVESCDYNPCQNEGVCTTLDNQYYCQCHGNWRGTASVCLHGLNSNLHQPYLSTSLGLFCSLTLCQLPSSCIHGFCSTFNETQRCNCDPGFTGHLCESRLAPCDLDPCGDRGKCVPSADGFICQCHPWWQGLRCETRWLHLPYKPLSQRMLEEPFWLGLMTIAIVLIIIAFVWCAKRHFAEKFERFVSEELERGKLVEPAMLDWTRGRHLCHQLSLDTTTISRPVSPQTCLNIPVAESTSTQRHFLGWPSFRKPSLLSITSLISPSHSHTSVAGPINGGNCSKRSGVCNRGQRSGRTFSLDDLFRLPKRSPSPNKRGSDNDVASQRREIERQQILQRLIASQVPSGNPGYKSIPGETVLMTQFGLQAHSSLLTTIQDTSDATGMDSNMAAQLQLQLDLKAEKKVTFARMMEMVKADITSSETETSAGEEPNKSIELADARMTLDSTSSANKRKQRNWNSRRFWRSNNSNSSTQGSASDQDIQDSFSVTENILINDSVSPRTNIGKGHRHLRLPSRSASASGRHASSTESLLSIIRNFSTNHRTPSTPSSPQISDYELSSSFPTPLSTPGSPAGSFEAIPTPSNPTDTSSIQVAVIDPSNMTHRSNRLITTNFSTPHITLEIPTTNYGQFLSPIHEVPTPLPSPAHTPIPSTRKADHGSSDSSLSSGSSTLLDRKRSLLQQQRWNYSGLEEYHRCGTSAPSIIVENVVSNPENLERQSISIVVPSTIQILIESDSAQPSPVSSTANSPLPSPAKIKPPPINILNSNFARFQTFESSTTETNEFKSTSPMTVPHLCVSKASPETTDFKNLQTGCEFSEADRKSEFSMPKLEWEHVSLGSPPLRKHTPEDATVNVAENLINDTINSMRRVFKDTLDKSSSLELPHPPPIITITTNFSEVESDSDAGKMCYLSPFVCYGASRSDIANSESNLSSSGYSSMASPGVSPACSSKTLCIWMEEEDTTTFHRTHVRRKDRRVFHRAVLSPSLESSSPPLDSPPENPSSDLSHLHYSNNNRFINFPDSGTKDQSKNLLMKSVDGHKSTTAEESHDEGIDVFHVYSNVVDRHDHREIDSKLINLARVHKSTSLDSKLMGQRRHNLKGDSLDTKLPSLYPGGTSSFHLQSLQLPELLSSWTCVGNGINSDDIKMKASPVSSRSESPLSDVKGASLGRFSTKFYGMYRNDIPYTDSDGLYDYPSSETILPPTSIHRRHMRHKCDRRRERKTSFKSSRMDSNRELLDGGAIKRSFLDPCDRGVGRLVSAKRKSRVRAQSNIDFCASSSSNESLSSFSKRPRHKKSPQIINLRRGSSPICDVILTIQAASSLDELQSEVGEEKQENEAFSGAASIELRAFKLPVRTRQNSAFRFPEKRKHDSISKRRDMPSILRNSRGLKRTCLTPEGGINLKEISSTDSSYTESDVCDSNESLANLEDIEDSAESPLV</sequence>
<keyword evidence="7" id="KW-1133">Transmembrane helix</keyword>
<feature type="compositionally biased region" description="Low complexity" evidence="6">
    <location>
        <begin position="1800"/>
        <end position="1810"/>
    </location>
</feature>
<dbReference type="Pfam" id="PF00059">
    <property type="entry name" value="Lectin_C"/>
    <property type="match status" value="1"/>
</dbReference>
<dbReference type="SMART" id="SM00179">
    <property type="entry name" value="EGF_CA"/>
    <property type="match status" value="2"/>
</dbReference>
<keyword evidence="2" id="KW-0378">Hydrolase</keyword>
<evidence type="ECO:0000313" key="11">
    <source>
        <dbReference type="EMBL" id="CAH0099097.1"/>
    </source>
</evidence>
<dbReference type="Gene3D" id="2.10.25.10">
    <property type="entry name" value="Laminin"/>
    <property type="match status" value="2"/>
</dbReference>
<feature type="region of interest" description="Disordered" evidence="6">
    <location>
        <begin position="2585"/>
        <end position="2610"/>
    </location>
</feature>
<feature type="domain" description="EGF-like" evidence="9">
    <location>
        <begin position="1384"/>
        <end position="1422"/>
    </location>
</feature>
<dbReference type="PROSITE" id="PS01180">
    <property type="entry name" value="CUB"/>
    <property type="match status" value="3"/>
</dbReference>
<evidence type="ECO:0000256" key="5">
    <source>
        <dbReference type="PROSITE-ProRule" id="PRU00076"/>
    </source>
</evidence>
<dbReference type="PANTHER" id="PTHR24255:SF31">
    <property type="entry name" value="CUBILIN-LIKE PROTEIN"/>
    <property type="match status" value="1"/>
</dbReference>